<dbReference type="EMBL" id="CP015136">
    <property type="protein sequence ID" value="AMY12273.1"/>
    <property type="molecule type" value="Genomic_DNA"/>
</dbReference>
<evidence type="ECO:0008006" key="4">
    <source>
        <dbReference type="Google" id="ProtNLM"/>
    </source>
</evidence>
<name>A0A143PVT6_LUTPR</name>
<dbReference type="InterPro" id="IPR027417">
    <property type="entry name" value="P-loop_NTPase"/>
</dbReference>
<evidence type="ECO:0000313" key="3">
    <source>
        <dbReference type="Proteomes" id="UP000076079"/>
    </source>
</evidence>
<dbReference type="SUPFAM" id="SSF46785">
    <property type="entry name" value="Winged helix' DNA-binding domain"/>
    <property type="match status" value="1"/>
</dbReference>
<reference evidence="2 3" key="1">
    <citation type="journal article" date="2016" name="Genome Announc.">
        <title>First Complete Genome Sequence of a Subdivision 6 Acidobacterium Strain.</title>
        <authorList>
            <person name="Huang S."/>
            <person name="Vieira S."/>
            <person name="Bunk B."/>
            <person name="Riedel T."/>
            <person name="Sproer C."/>
            <person name="Overmann J."/>
        </authorList>
    </citation>
    <scope>NUCLEOTIDE SEQUENCE [LARGE SCALE GENOMIC DNA]</scope>
    <source>
        <strain evidence="3">DSM 100886 HEG_-6_39</strain>
    </source>
</reference>
<dbReference type="STRING" id="1855912.LuPra_05546"/>
<dbReference type="SUPFAM" id="SSF52540">
    <property type="entry name" value="P-loop containing nucleoside triphosphate hydrolases"/>
    <property type="match status" value="1"/>
</dbReference>
<dbReference type="PATRIC" id="fig|1813736.3.peg.5832"/>
<dbReference type="Gene3D" id="3.40.50.300">
    <property type="entry name" value="P-loop containing nucleotide triphosphate hydrolases"/>
    <property type="match status" value="1"/>
</dbReference>
<keyword evidence="3" id="KW-1185">Reference proteome</keyword>
<protein>
    <recommendedName>
        <fullName evidence="4">AAA+ ATPase domain-containing protein</fullName>
    </recommendedName>
</protein>
<evidence type="ECO:0000313" key="2">
    <source>
        <dbReference type="EMBL" id="AMY12273.1"/>
    </source>
</evidence>
<feature type="region of interest" description="Disordered" evidence="1">
    <location>
        <begin position="205"/>
        <end position="226"/>
    </location>
</feature>
<dbReference type="Proteomes" id="UP000076079">
    <property type="component" value="Chromosome"/>
</dbReference>
<dbReference type="AlphaFoldDB" id="A0A143PVT6"/>
<accession>A0A143PVT6</accession>
<gene>
    <name evidence="2" type="ORF">LuPra_05546</name>
</gene>
<dbReference type="RefSeq" id="WP_157899762.1">
    <property type="nucleotide sequence ID" value="NZ_CP015136.1"/>
</dbReference>
<sequence length="437" mass="48315">MPRAPRSLAEAGLSLDLVTQLVLKQLHFSGELEGSDMAQRLGLLWPVIEPALDGLKAQRQLEVVGGSFLGGATYRYRITDAGRVRAVLFLESNAYVGAAPVPLQQYRQYVEEFSRSAPHSANPERVRRTFPHLVVPESVLDQIGPAVNAGTSLFIYGEAGNGKTQIARGIRDIMDGDFAVPHAIEVEGQIVRVFDPVTHEVVNGSATATAGHPGSDTRPPLDLGSQPDGRWIRCRRPVVIAGGELTLESLMLGRSPGGYYRAPLQMVANGGVLVIDDFGRQRCSTTELLNRWIVPLESRVDYLTLGTGQAFEVPFRTLIVFATNLRPHELVDEAFLRRIHAKVYIAGPTSEEFARIFKDYCMVAGVEFDRGLVEHLLDGYYRRYAQPVRGCHPRDLITHALLLAEYRGEPKALTRELLDAACEVYFVRPDQRGTPPH</sequence>
<evidence type="ECO:0000256" key="1">
    <source>
        <dbReference type="SAM" id="MobiDB-lite"/>
    </source>
</evidence>
<dbReference type="OrthoDB" id="9783370at2"/>
<reference evidence="3" key="2">
    <citation type="submission" date="2016-04" db="EMBL/GenBank/DDBJ databases">
        <title>First Complete Genome Sequence of a Subdivision 6 Acidobacterium.</title>
        <authorList>
            <person name="Huang S."/>
            <person name="Vieira S."/>
            <person name="Bunk B."/>
            <person name="Riedel T."/>
            <person name="Sproeer C."/>
            <person name="Overmann J."/>
        </authorList>
    </citation>
    <scope>NUCLEOTIDE SEQUENCE [LARGE SCALE GENOMIC DNA]</scope>
    <source>
        <strain evidence="3">DSM 100886 HEG_-6_39</strain>
    </source>
</reference>
<organism evidence="2 3">
    <name type="scientific">Luteitalea pratensis</name>
    <dbReference type="NCBI Taxonomy" id="1855912"/>
    <lineage>
        <taxon>Bacteria</taxon>
        <taxon>Pseudomonadati</taxon>
        <taxon>Acidobacteriota</taxon>
        <taxon>Vicinamibacteria</taxon>
        <taxon>Vicinamibacterales</taxon>
        <taxon>Vicinamibacteraceae</taxon>
        <taxon>Luteitalea</taxon>
    </lineage>
</organism>
<dbReference type="InterPro" id="IPR036390">
    <property type="entry name" value="WH_DNA-bd_sf"/>
</dbReference>
<dbReference type="KEGG" id="abac:LuPra_05546"/>
<proteinExistence type="predicted"/>